<proteinExistence type="predicted"/>
<organism evidence="1 2">
    <name type="scientific">Amycolatopsis pigmentata</name>
    <dbReference type="NCBI Taxonomy" id="450801"/>
    <lineage>
        <taxon>Bacteria</taxon>
        <taxon>Bacillati</taxon>
        <taxon>Actinomycetota</taxon>
        <taxon>Actinomycetes</taxon>
        <taxon>Pseudonocardiales</taxon>
        <taxon>Pseudonocardiaceae</taxon>
        <taxon>Amycolatopsis</taxon>
    </lineage>
</organism>
<comment type="caution">
    <text evidence="1">The sequence shown here is derived from an EMBL/GenBank/DDBJ whole genome shotgun (WGS) entry which is preliminary data.</text>
</comment>
<dbReference type="RefSeq" id="WP_378264955.1">
    <property type="nucleotide sequence ID" value="NZ_JBHUKR010000007.1"/>
</dbReference>
<dbReference type="EMBL" id="JBHUKR010000007">
    <property type="protein sequence ID" value="MFD2417307.1"/>
    <property type="molecule type" value="Genomic_DNA"/>
</dbReference>
<reference evidence="2" key="1">
    <citation type="journal article" date="2019" name="Int. J. Syst. Evol. Microbiol.">
        <title>The Global Catalogue of Microorganisms (GCM) 10K type strain sequencing project: providing services to taxonomists for standard genome sequencing and annotation.</title>
        <authorList>
            <consortium name="The Broad Institute Genomics Platform"/>
            <consortium name="The Broad Institute Genome Sequencing Center for Infectious Disease"/>
            <person name="Wu L."/>
            <person name="Ma J."/>
        </authorList>
    </citation>
    <scope>NUCLEOTIDE SEQUENCE [LARGE SCALE GENOMIC DNA]</scope>
    <source>
        <strain evidence="2">CGMCC 4.7645</strain>
    </source>
</reference>
<keyword evidence="2" id="KW-1185">Reference proteome</keyword>
<accession>A0ABW5FU54</accession>
<gene>
    <name evidence="1" type="ORF">ACFSXZ_13340</name>
</gene>
<protein>
    <submittedName>
        <fullName evidence="1">Uncharacterized protein</fullName>
    </submittedName>
</protein>
<sequence length="117" mass="13579">MDRIELDEALRQAEVPESQYLILGIPRPAGPLQDPYYVLHEPDDGCLLTLQERGTTREIARFSTEDEACRFLYGQLTRPIPEPPPDSAEILADLMGHRDEIQRRAWEQYDQARRDQD</sequence>
<evidence type="ECO:0000313" key="2">
    <source>
        <dbReference type="Proteomes" id="UP001597417"/>
    </source>
</evidence>
<evidence type="ECO:0000313" key="1">
    <source>
        <dbReference type="EMBL" id="MFD2417307.1"/>
    </source>
</evidence>
<name>A0ABW5FU54_9PSEU</name>
<dbReference type="Proteomes" id="UP001597417">
    <property type="component" value="Unassembled WGS sequence"/>
</dbReference>